<dbReference type="InterPro" id="IPR006176">
    <property type="entry name" value="3-OHacyl-CoA_DH_NAD-bd"/>
</dbReference>
<dbReference type="Pfam" id="PF02737">
    <property type="entry name" value="3HCDH_N"/>
    <property type="match status" value="1"/>
</dbReference>
<dbReference type="SUPFAM" id="SSF51735">
    <property type="entry name" value="NAD(P)-binding Rossmann-fold domains"/>
    <property type="match status" value="1"/>
</dbReference>
<dbReference type="RefSeq" id="WP_150445401.1">
    <property type="nucleotide sequence ID" value="NZ_VYQE01000003.1"/>
</dbReference>
<evidence type="ECO:0000256" key="1">
    <source>
        <dbReference type="ARBA" id="ARBA00009463"/>
    </source>
</evidence>
<evidence type="ECO:0000313" key="6">
    <source>
        <dbReference type="Proteomes" id="UP000326554"/>
    </source>
</evidence>
<dbReference type="Pfam" id="PF00725">
    <property type="entry name" value="3HCDH"/>
    <property type="match status" value="1"/>
</dbReference>
<dbReference type="NCBIfam" id="NF004783">
    <property type="entry name" value="PRK06129.1"/>
    <property type="match status" value="1"/>
</dbReference>
<comment type="similarity">
    <text evidence="1">Belongs to the 3-hydroxyacyl-CoA dehydrogenase family.</text>
</comment>
<feature type="domain" description="3-hydroxyacyl-CoA dehydrogenase NAD binding" evidence="4">
    <location>
        <begin position="2"/>
        <end position="181"/>
    </location>
</feature>
<dbReference type="EMBL" id="VYQE01000003">
    <property type="protein sequence ID" value="KAA9008117.1"/>
    <property type="molecule type" value="Genomic_DNA"/>
</dbReference>
<dbReference type="AlphaFoldDB" id="A0A5J5GJ16"/>
<dbReference type="InterPro" id="IPR006108">
    <property type="entry name" value="3HC_DH_C"/>
</dbReference>
<dbReference type="GO" id="GO:0003857">
    <property type="term" value="F:(3S)-3-hydroxyacyl-CoA dehydrogenase (NAD+) activity"/>
    <property type="evidence" value="ECO:0007669"/>
    <property type="project" value="UniProtKB-EC"/>
</dbReference>
<evidence type="ECO:0000313" key="5">
    <source>
        <dbReference type="EMBL" id="KAA9008117.1"/>
    </source>
</evidence>
<sequence length="313" mass="34983">MKIAVIGIGAIGRAWTISFMRAGHDVRIWNQSPGRIEEARDLITKILPDLEAADLLNGRTPDQVMQNFHPCETLEEAVDGVDYVQENTAENVEVKKEIFARIEAAAPEDAIIASSTSGIVPSAFTGELKRPERCLVAHPLNPPYLVPAVDLVPSPKTSKEVMQRTAGIMKECGQVPILMEKEDPGFITIRLQGMMYHECWRLVNEGLADPESIDVAVREGLGLRWSFIGPFETADLNAPGGIRDFVGRFGDDLNAIHPRVTDPVRWEGKLLDQVEEARREKLPMDSHKDRQLWRDRRLIALAAHKAERTRNEG</sequence>
<dbReference type="InterPro" id="IPR008927">
    <property type="entry name" value="6-PGluconate_DH-like_C_sf"/>
</dbReference>
<gene>
    <name evidence="5" type="ORF">F3S47_11465</name>
</gene>
<dbReference type="GO" id="GO:0070403">
    <property type="term" value="F:NAD+ binding"/>
    <property type="evidence" value="ECO:0007669"/>
    <property type="project" value="InterPro"/>
</dbReference>
<dbReference type="SUPFAM" id="SSF48179">
    <property type="entry name" value="6-phosphogluconate dehydrogenase C-terminal domain-like"/>
    <property type="match status" value="1"/>
</dbReference>
<evidence type="ECO:0000259" key="3">
    <source>
        <dbReference type="Pfam" id="PF00725"/>
    </source>
</evidence>
<dbReference type="EC" id="1.1.1.35" evidence="5"/>
<dbReference type="Gene3D" id="1.10.1040.10">
    <property type="entry name" value="N-(1-d-carboxylethyl)-l-norvaline Dehydrogenase, domain 2"/>
    <property type="match status" value="1"/>
</dbReference>
<dbReference type="PANTHER" id="PTHR48075">
    <property type="entry name" value="3-HYDROXYACYL-COA DEHYDROGENASE FAMILY PROTEIN"/>
    <property type="match status" value="1"/>
</dbReference>
<comment type="caution">
    <text evidence="5">The sequence shown here is derived from an EMBL/GenBank/DDBJ whole genome shotgun (WGS) entry which is preliminary data.</text>
</comment>
<evidence type="ECO:0000259" key="4">
    <source>
        <dbReference type="Pfam" id="PF02737"/>
    </source>
</evidence>
<proteinExistence type="inferred from homology"/>
<dbReference type="GO" id="GO:0006631">
    <property type="term" value="P:fatty acid metabolic process"/>
    <property type="evidence" value="ECO:0007669"/>
    <property type="project" value="InterPro"/>
</dbReference>
<name>A0A5J5GJ16_9RHOB</name>
<feature type="domain" description="3-hydroxyacyl-CoA dehydrogenase C-terminal" evidence="3">
    <location>
        <begin position="185"/>
        <end position="255"/>
    </location>
</feature>
<keyword evidence="2 5" id="KW-0560">Oxidoreductase</keyword>
<evidence type="ECO:0000256" key="2">
    <source>
        <dbReference type="ARBA" id="ARBA00023002"/>
    </source>
</evidence>
<protein>
    <submittedName>
        <fullName evidence="5">3-hydroxyacyl-CoA dehydrogenase</fullName>
        <ecNumber evidence="5">1.1.1.35</ecNumber>
    </submittedName>
</protein>
<dbReference type="InterPro" id="IPR013328">
    <property type="entry name" value="6PGD_dom2"/>
</dbReference>
<keyword evidence="6" id="KW-1185">Reference proteome</keyword>
<dbReference type="PANTHER" id="PTHR48075:SF1">
    <property type="entry name" value="LAMBDA-CRYSTALLIN HOMOLOG"/>
    <property type="match status" value="1"/>
</dbReference>
<dbReference type="GO" id="GO:0050104">
    <property type="term" value="F:L-gulonate 3-dehydrogenase activity"/>
    <property type="evidence" value="ECO:0007669"/>
    <property type="project" value="TreeGrafter"/>
</dbReference>
<accession>A0A5J5GJ16</accession>
<dbReference type="Gene3D" id="3.40.50.720">
    <property type="entry name" value="NAD(P)-binding Rossmann-like Domain"/>
    <property type="match status" value="1"/>
</dbReference>
<reference evidence="5 6" key="1">
    <citation type="submission" date="2019-09" db="EMBL/GenBank/DDBJ databases">
        <authorList>
            <person name="Park J.-S."/>
            <person name="Choi H.-J."/>
        </authorList>
    </citation>
    <scope>NUCLEOTIDE SEQUENCE [LARGE SCALE GENOMIC DNA]</scope>
    <source>
        <strain evidence="5 6">176SS1-4</strain>
    </source>
</reference>
<organism evidence="5 6">
    <name type="scientific">Histidinibacterium aquaticum</name>
    <dbReference type="NCBI Taxonomy" id="2613962"/>
    <lineage>
        <taxon>Bacteria</taxon>
        <taxon>Pseudomonadati</taxon>
        <taxon>Pseudomonadota</taxon>
        <taxon>Alphaproteobacteria</taxon>
        <taxon>Rhodobacterales</taxon>
        <taxon>Paracoccaceae</taxon>
        <taxon>Histidinibacterium</taxon>
    </lineage>
</organism>
<dbReference type="InterPro" id="IPR036291">
    <property type="entry name" value="NAD(P)-bd_dom_sf"/>
</dbReference>
<dbReference type="Proteomes" id="UP000326554">
    <property type="component" value="Unassembled WGS sequence"/>
</dbReference>